<evidence type="ECO:0000313" key="3">
    <source>
        <dbReference type="Proteomes" id="UP001208794"/>
    </source>
</evidence>
<keyword evidence="3" id="KW-1185">Reference proteome</keyword>
<accession>A0ABT3M574</accession>
<keyword evidence="1" id="KW-0812">Transmembrane</keyword>
<proteinExistence type="predicted"/>
<dbReference type="Proteomes" id="UP001208794">
    <property type="component" value="Unassembled WGS sequence"/>
</dbReference>
<dbReference type="EMBL" id="JAMQPR010000001">
    <property type="protein sequence ID" value="MCW7503540.1"/>
    <property type="molecule type" value="Genomic_DNA"/>
</dbReference>
<feature type="transmembrane region" description="Helical" evidence="1">
    <location>
        <begin position="39"/>
        <end position="56"/>
    </location>
</feature>
<keyword evidence="1" id="KW-0472">Membrane</keyword>
<name>A0ABT3M574_9LEPT</name>
<gene>
    <name evidence="2" type="ORF">ND855_05340</name>
</gene>
<sequence>MNKIIQFSTEDNKLDYIDLNIRMVKNMDFYKNRISKSKYLIALYVILIFGFLYLIFFNETSILRLTALFALLFLLYSEIMIKPNLIKRAKKIYSNEFDFISKTTNYTITNDFIESTCDFQTLKFHWADLTNYSENSEEIELDFFKKGMLVLRKKSIREPNNFIDILNDIKFILRDNPLVIKNRHFA</sequence>
<feature type="transmembrane region" description="Helical" evidence="1">
    <location>
        <begin position="62"/>
        <end position="81"/>
    </location>
</feature>
<protein>
    <recommendedName>
        <fullName evidence="4">YcxB-like protein domain-containing protein</fullName>
    </recommendedName>
</protein>
<keyword evidence="1" id="KW-1133">Transmembrane helix</keyword>
<reference evidence="2 3" key="1">
    <citation type="submission" date="2022-06" db="EMBL/GenBank/DDBJ databases">
        <title>Leptospira isolates from biofilms formed at urban environments.</title>
        <authorList>
            <person name="Ribeiro P.S."/>
            <person name="Sousa T."/>
            <person name="Carvalho N."/>
            <person name="Aburjaile F."/>
            <person name="Neves F."/>
            <person name="Oliveira D."/>
            <person name="Blanco L."/>
            <person name="Lima J."/>
            <person name="Costa F."/>
            <person name="Brenig B."/>
            <person name="Soares S."/>
            <person name="Ramos R."/>
            <person name="Goes-Neto A."/>
            <person name="Matiuzzi M."/>
            <person name="Azevedo V."/>
            <person name="Ristow P."/>
        </authorList>
    </citation>
    <scope>NUCLEOTIDE SEQUENCE [LARGE SCALE GENOMIC DNA]</scope>
    <source>
        <strain evidence="2 3">VSF14</strain>
    </source>
</reference>
<dbReference type="RefSeq" id="WP_265357502.1">
    <property type="nucleotide sequence ID" value="NZ_JAMQPR010000001.1"/>
</dbReference>
<evidence type="ECO:0000313" key="2">
    <source>
        <dbReference type="EMBL" id="MCW7503540.1"/>
    </source>
</evidence>
<comment type="caution">
    <text evidence="2">The sequence shown here is derived from an EMBL/GenBank/DDBJ whole genome shotgun (WGS) entry which is preliminary data.</text>
</comment>
<evidence type="ECO:0008006" key="4">
    <source>
        <dbReference type="Google" id="ProtNLM"/>
    </source>
</evidence>
<organism evidence="2 3">
    <name type="scientific">Leptospira paudalimensis</name>
    <dbReference type="NCBI Taxonomy" id="2950024"/>
    <lineage>
        <taxon>Bacteria</taxon>
        <taxon>Pseudomonadati</taxon>
        <taxon>Spirochaetota</taxon>
        <taxon>Spirochaetia</taxon>
        <taxon>Leptospirales</taxon>
        <taxon>Leptospiraceae</taxon>
        <taxon>Leptospira</taxon>
    </lineage>
</organism>
<evidence type="ECO:0000256" key="1">
    <source>
        <dbReference type="SAM" id="Phobius"/>
    </source>
</evidence>